<feature type="compositionally biased region" description="Basic and acidic residues" evidence="2">
    <location>
        <begin position="21"/>
        <end position="30"/>
    </location>
</feature>
<dbReference type="PROSITE" id="PS50096">
    <property type="entry name" value="IQ"/>
    <property type="match status" value="1"/>
</dbReference>
<dbReference type="InterPro" id="IPR000048">
    <property type="entry name" value="IQ_motif_EF-hand-BS"/>
</dbReference>
<dbReference type="Proteomes" id="UP000270094">
    <property type="component" value="Unassembled WGS sequence"/>
</dbReference>
<proteinExistence type="predicted"/>
<dbReference type="InterPro" id="IPR001024">
    <property type="entry name" value="PLAT/LH2_dom"/>
</dbReference>
<dbReference type="SUPFAM" id="SSF49723">
    <property type="entry name" value="Lipase/lipooxygenase domain (PLAT/LH2 domain)"/>
    <property type="match status" value="1"/>
</dbReference>
<feature type="non-terminal residue" evidence="4">
    <location>
        <position position="1"/>
    </location>
</feature>
<dbReference type="CDD" id="cd23767">
    <property type="entry name" value="IQCD"/>
    <property type="match status" value="1"/>
</dbReference>
<dbReference type="Gene3D" id="1.20.5.190">
    <property type="match status" value="1"/>
</dbReference>
<feature type="compositionally biased region" description="Basic and acidic residues" evidence="2">
    <location>
        <begin position="86"/>
        <end position="95"/>
    </location>
</feature>
<evidence type="ECO:0000256" key="1">
    <source>
        <dbReference type="PROSITE-ProRule" id="PRU00152"/>
    </source>
</evidence>
<dbReference type="Pfam" id="PF00612">
    <property type="entry name" value="IQ"/>
    <property type="match status" value="1"/>
</dbReference>
<feature type="non-terminal residue" evidence="4">
    <location>
        <position position="209"/>
    </location>
</feature>
<protein>
    <recommendedName>
        <fullName evidence="3">PLAT domain-containing protein</fullName>
    </recommendedName>
</protein>
<dbReference type="OrthoDB" id="5322100at2759"/>
<feature type="region of interest" description="Disordered" evidence="2">
    <location>
        <begin position="118"/>
        <end position="166"/>
    </location>
</feature>
<comment type="caution">
    <text evidence="1">Lacks conserved residue(s) required for the propagation of feature annotation.</text>
</comment>
<dbReference type="PROSITE" id="PS50095">
    <property type="entry name" value="PLAT"/>
    <property type="match status" value="1"/>
</dbReference>
<dbReference type="EMBL" id="UYYB01029051">
    <property type="protein sequence ID" value="VDM73124.1"/>
    <property type="molecule type" value="Genomic_DNA"/>
</dbReference>
<feature type="region of interest" description="Disordered" evidence="2">
    <location>
        <begin position="1"/>
        <end position="96"/>
    </location>
</feature>
<organism evidence="4 5">
    <name type="scientific">Strongylus vulgaris</name>
    <name type="common">Blood worm</name>
    <dbReference type="NCBI Taxonomy" id="40348"/>
    <lineage>
        <taxon>Eukaryota</taxon>
        <taxon>Metazoa</taxon>
        <taxon>Ecdysozoa</taxon>
        <taxon>Nematoda</taxon>
        <taxon>Chromadorea</taxon>
        <taxon>Rhabditida</taxon>
        <taxon>Rhabditina</taxon>
        <taxon>Rhabditomorpha</taxon>
        <taxon>Strongyloidea</taxon>
        <taxon>Strongylidae</taxon>
        <taxon>Strongylus</taxon>
    </lineage>
</organism>
<dbReference type="Gene3D" id="2.60.60.20">
    <property type="entry name" value="PLAT/LH2 domain"/>
    <property type="match status" value="1"/>
</dbReference>
<keyword evidence="5" id="KW-1185">Reference proteome</keyword>
<evidence type="ECO:0000313" key="4">
    <source>
        <dbReference type="EMBL" id="VDM73124.1"/>
    </source>
</evidence>
<dbReference type="InterPro" id="IPR036392">
    <property type="entry name" value="PLAT/LH2_dom_sf"/>
</dbReference>
<dbReference type="SMART" id="SM00015">
    <property type="entry name" value="IQ"/>
    <property type="match status" value="1"/>
</dbReference>
<evidence type="ECO:0000259" key="3">
    <source>
        <dbReference type="PROSITE" id="PS50095"/>
    </source>
</evidence>
<gene>
    <name evidence="4" type="ORF">SVUK_LOCUS8122</name>
</gene>
<feature type="compositionally biased region" description="Acidic residues" evidence="2">
    <location>
        <begin position="64"/>
        <end position="85"/>
    </location>
</feature>
<evidence type="ECO:0000313" key="5">
    <source>
        <dbReference type="Proteomes" id="UP000270094"/>
    </source>
</evidence>
<feature type="domain" description="PLAT" evidence="3">
    <location>
        <begin position="170"/>
        <end position="209"/>
    </location>
</feature>
<dbReference type="AlphaFoldDB" id="A0A3P7J5I9"/>
<sequence length="209" mass="23816">RPTTSADSNREEILPSNDENLTPREAEEPQQRPTTSADSNPEEISPSAEENLAPSPHSQREPLVEESIETAQEEILPTDDVNDEAEQNKKREKAATKIQSYYRGYRTRKDMMVRFLENEPEIIPRPPSSSEEVQEEKHPHEEALEQEALVPPVAVAERPGTPAPLKDKKMTYTISITTGNRWGAETEANLYIQLFGDEQTSRRFYLKQE</sequence>
<evidence type="ECO:0000256" key="2">
    <source>
        <dbReference type="SAM" id="MobiDB-lite"/>
    </source>
</evidence>
<accession>A0A3P7J5I9</accession>
<reference evidence="4 5" key="1">
    <citation type="submission" date="2018-11" db="EMBL/GenBank/DDBJ databases">
        <authorList>
            <consortium name="Pathogen Informatics"/>
        </authorList>
    </citation>
    <scope>NUCLEOTIDE SEQUENCE [LARGE SCALE GENOMIC DNA]</scope>
</reference>
<name>A0A3P7J5I9_STRVU</name>